<sequence>MTRCKAHSLEAVCNILKLNCSHRSDEMRRCLWLP</sequence>
<proteinExistence type="predicted"/>
<organism evidence="1">
    <name type="scientific">Anguilla anguilla</name>
    <name type="common">European freshwater eel</name>
    <name type="synonym">Muraena anguilla</name>
    <dbReference type="NCBI Taxonomy" id="7936"/>
    <lineage>
        <taxon>Eukaryota</taxon>
        <taxon>Metazoa</taxon>
        <taxon>Chordata</taxon>
        <taxon>Craniata</taxon>
        <taxon>Vertebrata</taxon>
        <taxon>Euteleostomi</taxon>
        <taxon>Actinopterygii</taxon>
        <taxon>Neopterygii</taxon>
        <taxon>Teleostei</taxon>
        <taxon>Anguilliformes</taxon>
        <taxon>Anguillidae</taxon>
        <taxon>Anguilla</taxon>
    </lineage>
</organism>
<reference evidence="1" key="2">
    <citation type="journal article" date="2015" name="Fish Shellfish Immunol.">
        <title>Early steps in the European eel (Anguilla anguilla)-Vibrio vulnificus interaction in the gills: Role of the RtxA13 toxin.</title>
        <authorList>
            <person name="Callol A."/>
            <person name="Pajuelo D."/>
            <person name="Ebbesson L."/>
            <person name="Teles M."/>
            <person name="MacKenzie S."/>
            <person name="Amaro C."/>
        </authorList>
    </citation>
    <scope>NUCLEOTIDE SEQUENCE</scope>
</reference>
<evidence type="ECO:0000313" key="1">
    <source>
        <dbReference type="EMBL" id="JAH75238.1"/>
    </source>
</evidence>
<name>A0A0E9VDI6_ANGAN</name>
<dbReference type="EMBL" id="GBXM01033339">
    <property type="protein sequence ID" value="JAH75238.1"/>
    <property type="molecule type" value="Transcribed_RNA"/>
</dbReference>
<protein>
    <submittedName>
        <fullName evidence="1">Uncharacterized protein</fullName>
    </submittedName>
</protein>
<accession>A0A0E9VDI6</accession>
<reference evidence="1" key="1">
    <citation type="submission" date="2014-11" db="EMBL/GenBank/DDBJ databases">
        <authorList>
            <person name="Amaro Gonzalez C."/>
        </authorList>
    </citation>
    <scope>NUCLEOTIDE SEQUENCE</scope>
</reference>
<dbReference type="AlphaFoldDB" id="A0A0E9VDI6"/>